<dbReference type="AlphaFoldDB" id="A0A2S9YKL2"/>
<reference evidence="2 3" key="1">
    <citation type="submission" date="2018-03" db="EMBL/GenBank/DDBJ databases">
        <title>Draft Genome Sequences of the Obligatory Marine Myxobacteria Enhygromyxa salina SWB007.</title>
        <authorList>
            <person name="Poehlein A."/>
            <person name="Moghaddam J.A."/>
            <person name="Harms H."/>
            <person name="Alanjari M."/>
            <person name="Koenig G.M."/>
            <person name="Daniel R."/>
            <person name="Schaeberle T.F."/>
        </authorList>
    </citation>
    <scope>NUCLEOTIDE SEQUENCE [LARGE SCALE GENOMIC DNA]</scope>
    <source>
        <strain evidence="2 3">SWB007</strain>
    </source>
</reference>
<gene>
    <name evidence="2" type="ORF">ENSA7_45470</name>
</gene>
<evidence type="ECO:0000313" key="3">
    <source>
        <dbReference type="Proteomes" id="UP000238823"/>
    </source>
</evidence>
<dbReference type="EMBL" id="PVNL01000092">
    <property type="protein sequence ID" value="PRQ05657.1"/>
    <property type="molecule type" value="Genomic_DNA"/>
</dbReference>
<feature type="region of interest" description="Disordered" evidence="1">
    <location>
        <begin position="14"/>
        <end position="49"/>
    </location>
</feature>
<protein>
    <submittedName>
        <fullName evidence="2">Uncharacterized protein</fullName>
    </submittedName>
</protein>
<name>A0A2S9YKL2_9BACT</name>
<accession>A0A2S9YKL2</accession>
<evidence type="ECO:0000256" key="1">
    <source>
        <dbReference type="SAM" id="MobiDB-lite"/>
    </source>
</evidence>
<comment type="caution">
    <text evidence="2">The sequence shown here is derived from an EMBL/GenBank/DDBJ whole genome shotgun (WGS) entry which is preliminary data.</text>
</comment>
<organism evidence="2 3">
    <name type="scientific">Enhygromyxa salina</name>
    <dbReference type="NCBI Taxonomy" id="215803"/>
    <lineage>
        <taxon>Bacteria</taxon>
        <taxon>Pseudomonadati</taxon>
        <taxon>Myxococcota</taxon>
        <taxon>Polyangia</taxon>
        <taxon>Nannocystales</taxon>
        <taxon>Nannocystaceae</taxon>
        <taxon>Enhygromyxa</taxon>
    </lineage>
</organism>
<evidence type="ECO:0000313" key="2">
    <source>
        <dbReference type="EMBL" id="PRQ05657.1"/>
    </source>
</evidence>
<dbReference type="Proteomes" id="UP000238823">
    <property type="component" value="Unassembled WGS sequence"/>
</dbReference>
<sequence length="49" mass="5612">MFFIADMLFRRSARNRTRAQEDAPIPRVRAKTGSSPRARLHQDALSVLT</sequence>
<proteinExistence type="predicted"/>